<gene>
    <name evidence="1" type="primary">101745502</name>
</gene>
<dbReference type="AlphaFoldDB" id="A0A8R2AF09"/>
<reference evidence="1" key="2">
    <citation type="submission" date="2022-06" db="UniProtKB">
        <authorList>
            <consortium name="EnsemblMetazoa"/>
        </authorList>
    </citation>
    <scope>IDENTIFICATION</scope>
    <source>
        <strain evidence="1">p50T (Dazao)</strain>
    </source>
</reference>
<keyword evidence="2" id="KW-1185">Reference proteome</keyword>
<proteinExistence type="predicted"/>
<protein>
    <submittedName>
        <fullName evidence="1">Uncharacterized protein</fullName>
    </submittedName>
</protein>
<name>A0A8R2AF09_BOMMO</name>
<dbReference type="OrthoDB" id="7476648at2759"/>
<dbReference type="EnsemblMetazoa" id="XM_004921648.3">
    <property type="protein sequence ID" value="XP_004921705.1"/>
    <property type="gene ID" value="LOC101745502"/>
</dbReference>
<dbReference type="KEGG" id="bmor:101745502"/>
<sequence>MNRHQRRYGKVPKNESDTRVKVYKELGAKLEVVLAPKSKDFAKPMTNRSCFVAPEQRDFGQFTNCPDYKQNDFYQVDNIGPIIPNTIGKLKELKNVICVSSNKVEHGSQCNPPVNEYLTTSDGSQWQSVENIDELDKYIDNASVEDRLTKIDYEKSQNIEISEAPRVKVIIEKFTKYKKDNIELRKLDERVVCVEYDVFGQSGTGESVALRKMRVFFSIKPSYKDQSGNELPLLNKFTSDLKRNFGVTDDDLHKMNGKEVEIIDNEIPENKPYLDDLRKILKRKQNGDKKVKNNQDLLTLYEMANKDASGQHFSKILTKEELQDIKDLILKECTSSAHGISRRKIKSGEENFGEREVKEPCVPSKSIVAELLREDGRTNVFK</sequence>
<accession>A0A8R2AF09</accession>
<dbReference type="Proteomes" id="UP000005204">
    <property type="component" value="Unassembled WGS sequence"/>
</dbReference>
<evidence type="ECO:0000313" key="2">
    <source>
        <dbReference type="Proteomes" id="UP000005204"/>
    </source>
</evidence>
<dbReference type="OMA" id="CVEYDVF"/>
<evidence type="ECO:0000313" key="1">
    <source>
        <dbReference type="EnsemblMetazoa" id="XP_004921705.1"/>
    </source>
</evidence>
<organism evidence="1 2">
    <name type="scientific">Bombyx mori</name>
    <name type="common">Silk moth</name>
    <dbReference type="NCBI Taxonomy" id="7091"/>
    <lineage>
        <taxon>Eukaryota</taxon>
        <taxon>Metazoa</taxon>
        <taxon>Ecdysozoa</taxon>
        <taxon>Arthropoda</taxon>
        <taxon>Hexapoda</taxon>
        <taxon>Insecta</taxon>
        <taxon>Pterygota</taxon>
        <taxon>Neoptera</taxon>
        <taxon>Endopterygota</taxon>
        <taxon>Lepidoptera</taxon>
        <taxon>Glossata</taxon>
        <taxon>Ditrysia</taxon>
        <taxon>Bombycoidea</taxon>
        <taxon>Bombycidae</taxon>
        <taxon>Bombycinae</taxon>
        <taxon>Bombyx</taxon>
    </lineage>
</organism>
<reference evidence="2" key="1">
    <citation type="journal article" date="2008" name="Insect Biochem. Mol. Biol.">
        <title>The genome of a lepidopteran model insect, the silkworm Bombyx mori.</title>
        <authorList>
            <consortium name="International Silkworm Genome Consortium"/>
        </authorList>
    </citation>
    <scope>NUCLEOTIDE SEQUENCE [LARGE SCALE GENOMIC DNA]</scope>
    <source>
        <strain evidence="2">p50T</strain>
    </source>
</reference>